<evidence type="ECO:0000313" key="3">
    <source>
        <dbReference type="EMBL" id="EHR60806.1"/>
    </source>
</evidence>
<feature type="region of interest" description="Disordered" evidence="1">
    <location>
        <begin position="124"/>
        <end position="151"/>
    </location>
</feature>
<dbReference type="OrthoDB" id="3696055at2"/>
<feature type="transmembrane region" description="Helical" evidence="2">
    <location>
        <begin position="57"/>
        <end position="79"/>
    </location>
</feature>
<gene>
    <name evidence="3" type="ORF">SaccyDRAFT_1912</name>
</gene>
<evidence type="ECO:0000256" key="1">
    <source>
        <dbReference type="SAM" id="MobiDB-lite"/>
    </source>
</evidence>
<evidence type="ECO:0000313" key="4">
    <source>
        <dbReference type="Proteomes" id="UP000002791"/>
    </source>
</evidence>
<protein>
    <submittedName>
        <fullName evidence="3">Uncharacterized protein</fullName>
    </submittedName>
</protein>
<evidence type="ECO:0000256" key="2">
    <source>
        <dbReference type="SAM" id="Phobius"/>
    </source>
</evidence>
<dbReference type="STRING" id="882082.SaccyDRAFT_1912"/>
<dbReference type="EMBL" id="CM001440">
    <property type="protein sequence ID" value="EHR60806.1"/>
    <property type="molecule type" value="Genomic_DNA"/>
</dbReference>
<dbReference type="eggNOG" id="ENOG502ZHX1">
    <property type="taxonomic scope" value="Bacteria"/>
</dbReference>
<name>H5XJP0_9PSEU</name>
<feature type="transmembrane region" description="Helical" evidence="2">
    <location>
        <begin position="28"/>
        <end position="50"/>
    </location>
</feature>
<keyword evidence="2" id="KW-1133">Transmembrane helix</keyword>
<feature type="transmembrane region" description="Helical" evidence="2">
    <location>
        <begin position="91"/>
        <end position="113"/>
    </location>
</feature>
<dbReference type="HOGENOM" id="CLU_114109_0_0_11"/>
<keyword evidence="2" id="KW-0472">Membrane</keyword>
<sequence length="151" mass="15353">MAVLHAAAAVATAKYAVFQPTERTLVTAIALAVLVGTVALWSAIDAWTGLADAGRTWFVAALVAGVGSGVLTVVGRAVFVDRTGVSALASALTGGAAFTALLVLVPAGLGLLVGGRIATSYRDDVNGESDRDADTGRRPSPRPRRKAEPAR</sequence>
<keyword evidence="4" id="KW-1185">Reference proteome</keyword>
<accession>H5XJP0</accession>
<organism evidence="3 4">
    <name type="scientific">Saccharomonospora cyanea NA-134</name>
    <dbReference type="NCBI Taxonomy" id="882082"/>
    <lineage>
        <taxon>Bacteria</taxon>
        <taxon>Bacillati</taxon>
        <taxon>Actinomycetota</taxon>
        <taxon>Actinomycetes</taxon>
        <taxon>Pseudonocardiales</taxon>
        <taxon>Pseudonocardiaceae</taxon>
        <taxon>Saccharomonospora</taxon>
    </lineage>
</organism>
<dbReference type="AlphaFoldDB" id="H5XJP0"/>
<keyword evidence="2" id="KW-0812">Transmembrane</keyword>
<reference evidence="3 4" key="1">
    <citation type="submission" date="2011-11" db="EMBL/GenBank/DDBJ databases">
        <title>The Noncontiguous Finished sequence of Saccharomonospora cyanea NA-134.</title>
        <authorList>
            <consortium name="US DOE Joint Genome Institute"/>
            <person name="Lucas S."/>
            <person name="Han J."/>
            <person name="Lapidus A."/>
            <person name="Cheng J.-F."/>
            <person name="Goodwin L."/>
            <person name="Pitluck S."/>
            <person name="Peters L."/>
            <person name="Ovchinnikova G."/>
            <person name="Lu M."/>
            <person name="Detter J.C."/>
            <person name="Han C."/>
            <person name="Tapia R."/>
            <person name="Land M."/>
            <person name="Hauser L."/>
            <person name="Kyrpides N."/>
            <person name="Ivanova N."/>
            <person name="Pagani I."/>
            <person name="Brambilla E.-M."/>
            <person name="Klenk H.-P."/>
            <person name="Woyke T."/>
        </authorList>
    </citation>
    <scope>NUCLEOTIDE SEQUENCE [LARGE SCALE GENOMIC DNA]</scope>
    <source>
        <strain evidence="3 4">NA-134</strain>
    </source>
</reference>
<proteinExistence type="predicted"/>
<dbReference type="Proteomes" id="UP000002791">
    <property type="component" value="Chromosome"/>
</dbReference>
<feature type="compositionally biased region" description="Basic and acidic residues" evidence="1">
    <location>
        <begin position="124"/>
        <end position="137"/>
    </location>
</feature>